<name>A0ABT3ZKP6_9BURK</name>
<dbReference type="Pfam" id="PF00015">
    <property type="entry name" value="MCPsignal"/>
    <property type="match status" value="1"/>
</dbReference>
<dbReference type="InterPro" id="IPR004090">
    <property type="entry name" value="Chemotax_Me-accpt_rcpt"/>
</dbReference>
<dbReference type="PROSITE" id="PS50111">
    <property type="entry name" value="CHEMOTAXIS_TRANSDUC_2"/>
    <property type="match status" value="1"/>
</dbReference>
<dbReference type="InterPro" id="IPR047347">
    <property type="entry name" value="YvaQ-like_sensor"/>
</dbReference>
<keyword evidence="4" id="KW-0175">Coiled coil</keyword>
<evidence type="ECO:0000256" key="4">
    <source>
        <dbReference type="SAM" id="Coils"/>
    </source>
</evidence>
<dbReference type="InterPro" id="IPR003660">
    <property type="entry name" value="HAMP_dom"/>
</dbReference>
<evidence type="ECO:0000259" key="6">
    <source>
        <dbReference type="PROSITE" id="PS50111"/>
    </source>
</evidence>
<proteinExistence type="inferred from homology"/>
<dbReference type="InterPro" id="IPR004089">
    <property type="entry name" value="MCPsignal_dom"/>
</dbReference>
<feature type="domain" description="HAMP" evidence="7">
    <location>
        <begin position="206"/>
        <end position="258"/>
    </location>
</feature>
<organism evidence="8 9">
    <name type="scientific">Robbsia betulipollinis</name>
    <dbReference type="NCBI Taxonomy" id="2981849"/>
    <lineage>
        <taxon>Bacteria</taxon>
        <taxon>Pseudomonadati</taxon>
        <taxon>Pseudomonadota</taxon>
        <taxon>Betaproteobacteria</taxon>
        <taxon>Burkholderiales</taxon>
        <taxon>Burkholderiaceae</taxon>
        <taxon>Robbsia</taxon>
    </lineage>
</organism>
<reference evidence="8" key="1">
    <citation type="submission" date="2022-11" db="EMBL/GenBank/DDBJ databases">
        <title>Robbsia betulipollinis sp. nov., isolated from pollen of birch (Betula pendula).</title>
        <authorList>
            <person name="Shi H."/>
            <person name="Ambika Manirajan B."/>
            <person name="Ratering S."/>
            <person name="Geissler-Plaum R."/>
            <person name="Schnell S."/>
        </authorList>
    </citation>
    <scope>NUCLEOTIDE SEQUENCE</scope>
    <source>
        <strain evidence="8">Bb-Pol-6</strain>
    </source>
</reference>
<evidence type="ECO:0000313" key="8">
    <source>
        <dbReference type="EMBL" id="MCY0386992.1"/>
    </source>
</evidence>
<gene>
    <name evidence="8" type="ORF">OVY01_07040</name>
</gene>
<keyword evidence="5" id="KW-0472">Membrane</keyword>
<feature type="coiled-coil region" evidence="4">
    <location>
        <begin position="282"/>
        <end position="319"/>
    </location>
</feature>
<dbReference type="RefSeq" id="WP_267846674.1">
    <property type="nucleotide sequence ID" value="NZ_JAPMXC010000001.1"/>
</dbReference>
<evidence type="ECO:0000256" key="3">
    <source>
        <dbReference type="PROSITE-ProRule" id="PRU00284"/>
    </source>
</evidence>
<dbReference type="CDD" id="cd11386">
    <property type="entry name" value="MCP_signal"/>
    <property type="match status" value="1"/>
</dbReference>
<keyword evidence="5" id="KW-1133">Transmembrane helix</keyword>
<keyword evidence="3" id="KW-0807">Transducer</keyword>
<feature type="domain" description="Methyl-accepting transducer" evidence="6">
    <location>
        <begin position="263"/>
        <end position="492"/>
    </location>
</feature>
<dbReference type="CDD" id="cd06225">
    <property type="entry name" value="HAMP"/>
    <property type="match status" value="1"/>
</dbReference>
<dbReference type="Proteomes" id="UP001082899">
    <property type="component" value="Unassembled WGS sequence"/>
</dbReference>
<comment type="caution">
    <text evidence="8">The sequence shown here is derived from an EMBL/GenBank/DDBJ whole genome shotgun (WGS) entry which is preliminary data.</text>
</comment>
<keyword evidence="9" id="KW-1185">Reference proteome</keyword>
<dbReference type="PRINTS" id="PR00260">
    <property type="entry name" value="CHEMTRNSDUCR"/>
</dbReference>
<dbReference type="CDD" id="cd19411">
    <property type="entry name" value="MCP2201-like_sensor"/>
    <property type="match status" value="1"/>
</dbReference>
<dbReference type="EMBL" id="JAPMXC010000001">
    <property type="protein sequence ID" value="MCY0386992.1"/>
    <property type="molecule type" value="Genomic_DNA"/>
</dbReference>
<dbReference type="Pfam" id="PF00672">
    <property type="entry name" value="HAMP"/>
    <property type="match status" value="1"/>
</dbReference>
<dbReference type="SMART" id="SM00283">
    <property type="entry name" value="MA"/>
    <property type="match status" value="1"/>
</dbReference>
<feature type="coiled-coil region" evidence="4">
    <location>
        <begin position="463"/>
        <end position="501"/>
    </location>
</feature>
<dbReference type="SMART" id="SM00304">
    <property type="entry name" value="HAMP"/>
    <property type="match status" value="1"/>
</dbReference>
<keyword evidence="1" id="KW-0488">Methylation</keyword>
<evidence type="ECO:0000256" key="5">
    <source>
        <dbReference type="SAM" id="Phobius"/>
    </source>
</evidence>
<dbReference type="Gene3D" id="1.10.287.950">
    <property type="entry name" value="Methyl-accepting chemotaxis protein"/>
    <property type="match status" value="1"/>
</dbReference>
<evidence type="ECO:0000256" key="2">
    <source>
        <dbReference type="ARBA" id="ARBA00029447"/>
    </source>
</evidence>
<protein>
    <submittedName>
        <fullName evidence="8">Methyl-accepting chemotaxis protein</fullName>
    </submittedName>
</protein>
<feature type="transmembrane region" description="Helical" evidence="5">
    <location>
        <begin position="184"/>
        <end position="204"/>
    </location>
</feature>
<comment type="similarity">
    <text evidence="2">Belongs to the methyl-accepting chemotaxis (MCP) protein family.</text>
</comment>
<evidence type="ECO:0000259" key="7">
    <source>
        <dbReference type="PROSITE" id="PS50885"/>
    </source>
</evidence>
<keyword evidence="5" id="KW-0812">Transmembrane</keyword>
<dbReference type="Pfam" id="PF12729">
    <property type="entry name" value="4HB_MCP_1"/>
    <property type="match status" value="1"/>
</dbReference>
<dbReference type="PANTHER" id="PTHR43531">
    <property type="entry name" value="PROTEIN ICFG"/>
    <property type="match status" value="1"/>
</dbReference>
<dbReference type="InterPro" id="IPR024478">
    <property type="entry name" value="HlyB_4HB_MCP"/>
</dbReference>
<dbReference type="SUPFAM" id="SSF58104">
    <property type="entry name" value="Methyl-accepting chemotaxis protein (MCP) signaling domain"/>
    <property type="match status" value="1"/>
</dbReference>
<sequence length="511" mass="53546">MKIGMRLAATFGAVLGLLLVICISVSLQMARMNDNTQAIVSDLVVRQRLVADLKQGTYSVALLMYRALDEKTPEGQKALVARLTARINVNTQNYGKLEALMATPADKAAFADMVRVRTIYSQALKPAYAQIDANDVAGARATLSNVGESQRATFAALDDFGRLQQRAMDQSVADSVSAYGTARAVLWGVAALAFVIAIFLCIVVTRTIVEPLRRVMAGAERLADGDLSVRIDVARRDETGMLAGSLNRAIGQLAQIVGGVKQASDAISTATLELSAGNTDLAQRTEEQAASLEQTAASVEELTASVRQNSENAKQANQVALTASTTAQASTATIGEVVDVMGGIARQSQQIAGIVETIEGIAFQTNILALNAAVEAARAGEQGRGFAVVASEVRALAQRSAAAAKEVKRVVDDSVSGMANGVQLAERAGNTMRDLSSTVGKVTDLMGEIAAASAEQSQGIDQVNQAVSQMDQITQQNAALVEEASAAAQSMKDQANGLNAAVATFTLDIVR</sequence>
<evidence type="ECO:0000313" key="9">
    <source>
        <dbReference type="Proteomes" id="UP001082899"/>
    </source>
</evidence>
<dbReference type="PANTHER" id="PTHR43531:SF14">
    <property type="entry name" value="METHYL-ACCEPTING CHEMOTAXIS PROTEIN I-RELATED"/>
    <property type="match status" value="1"/>
</dbReference>
<dbReference type="PROSITE" id="PS50885">
    <property type="entry name" value="HAMP"/>
    <property type="match status" value="1"/>
</dbReference>
<evidence type="ECO:0000256" key="1">
    <source>
        <dbReference type="ARBA" id="ARBA00022481"/>
    </source>
</evidence>
<dbReference type="InterPro" id="IPR051310">
    <property type="entry name" value="MCP_chemotaxis"/>
</dbReference>
<accession>A0ABT3ZKP6</accession>